<dbReference type="VEuPathDB" id="VectorBase:GPPI011035"/>
<organism evidence="3 4">
    <name type="scientific">Glossina palpalis gambiensis</name>
    <dbReference type="NCBI Taxonomy" id="67801"/>
    <lineage>
        <taxon>Eukaryota</taxon>
        <taxon>Metazoa</taxon>
        <taxon>Ecdysozoa</taxon>
        <taxon>Arthropoda</taxon>
        <taxon>Hexapoda</taxon>
        <taxon>Insecta</taxon>
        <taxon>Pterygota</taxon>
        <taxon>Neoptera</taxon>
        <taxon>Endopterygota</taxon>
        <taxon>Diptera</taxon>
        <taxon>Brachycera</taxon>
        <taxon>Muscomorpha</taxon>
        <taxon>Hippoboscoidea</taxon>
        <taxon>Glossinidae</taxon>
        <taxon>Glossina</taxon>
    </lineage>
</organism>
<protein>
    <submittedName>
        <fullName evidence="3">Uncharacterized protein</fullName>
    </submittedName>
</protein>
<evidence type="ECO:0000256" key="1">
    <source>
        <dbReference type="SAM" id="Coils"/>
    </source>
</evidence>
<name>A0A1B0AWF7_9MUSC</name>
<evidence type="ECO:0000256" key="2">
    <source>
        <dbReference type="SAM" id="MobiDB-lite"/>
    </source>
</evidence>
<keyword evidence="1" id="KW-0175">Coiled coil</keyword>
<accession>A0A1B0AWF7</accession>
<reference evidence="3" key="2">
    <citation type="submission" date="2020-05" db="UniProtKB">
        <authorList>
            <consortium name="EnsemblMetazoa"/>
        </authorList>
    </citation>
    <scope>IDENTIFICATION</scope>
    <source>
        <strain evidence="3">IAEA</strain>
    </source>
</reference>
<reference evidence="4" key="1">
    <citation type="submission" date="2015-01" db="EMBL/GenBank/DDBJ databases">
        <authorList>
            <person name="Aksoy S."/>
            <person name="Warren W."/>
            <person name="Wilson R.K."/>
        </authorList>
    </citation>
    <scope>NUCLEOTIDE SEQUENCE [LARGE SCALE GENOMIC DNA]</scope>
    <source>
        <strain evidence="4">IAEA</strain>
    </source>
</reference>
<dbReference type="AlphaFoldDB" id="A0A1B0AWF7"/>
<keyword evidence="4" id="KW-1185">Reference proteome</keyword>
<dbReference type="EnsemblMetazoa" id="GPPI011035-RA">
    <property type="protein sequence ID" value="GPPI011035-PA"/>
    <property type="gene ID" value="GPPI011035"/>
</dbReference>
<sequence>MSIQDESAPPDFDLDTSAVDNVNQSTSLPINDKYESTKSINACSSSEISGQTNASEPTDVVESANKRLAYSRNTPSKAFSYQDIHSENTKRRFKHVESKVAQYIAHMRVQDEKRRNSQQFLRYRSLPETLGESREQHLNIINTSEKIAFLRHNGEDANNRMDQKSESASESLIHVGKDTYAQLLSDKERNDYLQSKLEEKNNENWQLKKNIDTMRIELTQCKDKLQQIKKLQKQQTLSDSYGCLLGTQKRQSWQYRSGKFTKATQTDLHLSPSTALRLRLTKDILNTSTTPDSNNNNFDYESLGVRAPLVVKMPKIVTTIQPISLNFSNATEREEHDHDLNTNMNVSRQSLPDLYTRKRLELPFAGNKGPNHFIDSSNTSSHLELTTTSGNVAAMQQRQTDQKQLMYHTNCFQYLNCEGNGNDNADSTNATNESKLSIVVNDGAGKPRNTPRNHRKLHSRMMRLFRSCIRCDNPNHTLDDTSNKQRQQQSFTQIPLLEKSFKNYCHNERRAAV</sequence>
<dbReference type="STRING" id="67801.A0A1B0AWF7"/>
<dbReference type="EMBL" id="JXJN01004687">
    <property type="status" value="NOT_ANNOTATED_CDS"/>
    <property type="molecule type" value="Genomic_DNA"/>
</dbReference>
<evidence type="ECO:0000313" key="4">
    <source>
        <dbReference type="Proteomes" id="UP000092460"/>
    </source>
</evidence>
<feature type="coiled-coil region" evidence="1">
    <location>
        <begin position="190"/>
        <end position="231"/>
    </location>
</feature>
<dbReference type="Proteomes" id="UP000092460">
    <property type="component" value="Unassembled WGS sequence"/>
</dbReference>
<feature type="compositionally biased region" description="Polar residues" evidence="2">
    <location>
        <begin position="425"/>
        <end position="435"/>
    </location>
</feature>
<feature type="compositionally biased region" description="Polar residues" evidence="2">
    <location>
        <begin position="18"/>
        <end position="29"/>
    </location>
</feature>
<proteinExistence type="predicted"/>
<feature type="region of interest" description="Disordered" evidence="2">
    <location>
        <begin position="425"/>
        <end position="457"/>
    </location>
</feature>
<evidence type="ECO:0000313" key="3">
    <source>
        <dbReference type="EnsemblMetazoa" id="GPPI011035-PA"/>
    </source>
</evidence>
<feature type="region of interest" description="Disordered" evidence="2">
    <location>
        <begin position="1"/>
        <end position="30"/>
    </location>
</feature>